<keyword evidence="2" id="KW-1185">Reference proteome</keyword>
<gene>
    <name evidence="1" type="ORF">AVEN_173927_1</name>
</gene>
<dbReference type="Proteomes" id="UP000499080">
    <property type="component" value="Unassembled WGS sequence"/>
</dbReference>
<accession>A0A4Y2PJ51</accession>
<protein>
    <submittedName>
        <fullName evidence="1">Uncharacterized protein</fullName>
    </submittedName>
</protein>
<evidence type="ECO:0000313" key="1">
    <source>
        <dbReference type="EMBL" id="GBN51998.1"/>
    </source>
</evidence>
<reference evidence="1 2" key="1">
    <citation type="journal article" date="2019" name="Sci. Rep.">
        <title>Orb-weaving spider Araneus ventricosus genome elucidates the spidroin gene catalogue.</title>
        <authorList>
            <person name="Kono N."/>
            <person name="Nakamura H."/>
            <person name="Ohtoshi R."/>
            <person name="Moran D.A.P."/>
            <person name="Shinohara A."/>
            <person name="Yoshida Y."/>
            <person name="Fujiwara M."/>
            <person name="Mori M."/>
            <person name="Tomita M."/>
            <person name="Arakawa K."/>
        </authorList>
    </citation>
    <scope>NUCLEOTIDE SEQUENCE [LARGE SCALE GENOMIC DNA]</scope>
</reference>
<dbReference type="AlphaFoldDB" id="A0A4Y2PJ51"/>
<dbReference type="EMBL" id="BGPR01011581">
    <property type="protein sequence ID" value="GBN51998.1"/>
    <property type="molecule type" value="Genomic_DNA"/>
</dbReference>
<sequence>MVYWRGFSFQSERHHNESEKYDTSPKFSIDIATFHFEEHEGYFGTDIKILNCGLIDRPSPTFRTTPPGGRLVTTYDLTCGIYQSNRVSNLEPRPYH</sequence>
<comment type="caution">
    <text evidence="1">The sequence shown here is derived from an EMBL/GenBank/DDBJ whole genome shotgun (WGS) entry which is preliminary data.</text>
</comment>
<name>A0A4Y2PJ51_ARAVE</name>
<proteinExistence type="predicted"/>
<organism evidence="1 2">
    <name type="scientific">Araneus ventricosus</name>
    <name type="common">Orbweaver spider</name>
    <name type="synonym">Epeira ventricosa</name>
    <dbReference type="NCBI Taxonomy" id="182803"/>
    <lineage>
        <taxon>Eukaryota</taxon>
        <taxon>Metazoa</taxon>
        <taxon>Ecdysozoa</taxon>
        <taxon>Arthropoda</taxon>
        <taxon>Chelicerata</taxon>
        <taxon>Arachnida</taxon>
        <taxon>Araneae</taxon>
        <taxon>Araneomorphae</taxon>
        <taxon>Entelegynae</taxon>
        <taxon>Araneoidea</taxon>
        <taxon>Araneidae</taxon>
        <taxon>Araneus</taxon>
    </lineage>
</organism>
<evidence type="ECO:0000313" key="2">
    <source>
        <dbReference type="Proteomes" id="UP000499080"/>
    </source>
</evidence>